<reference evidence="1" key="1">
    <citation type="journal article" date="2019" name="bioRxiv">
        <title>The Genome of the Zebra Mussel, Dreissena polymorpha: A Resource for Invasive Species Research.</title>
        <authorList>
            <person name="McCartney M.A."/>
            <person name="Auch B."/>
            <person name="Kono T."/>
            <person name="Mallez S."/>
            <person name="Zhang Y."/>
            <person name="Obille A."/>
            <person name="Becker A."/>
            <person name="Abrahante J.E."/>
            <person name="Garbe J."/>
            <person name="Badalamenti J.P."/>
            <person name="Herman A."/>
            <person name="Mangelson H."/>
            <person name="Liachko I."/>
            <person name="Sullivan S."/>
            <person name="Sone E.D."/>
            <person name="Koren S."/>
            <person name="Silverstein K.A.T."/>
            <person name="Beckman K.B."/>
            <person name="Gohl D.M."/>
        </authorList>
    </citation>
    <scope>NUCLEOTIDE SEQUENCE</scope>
    <source>
        <strain evidence="1">Duluth1</strain>
        <tissue evidence="1">Whole animal</tissue>
    </source>
</reference>
<dbReference type="Proteomes" id="UP000828390">
    <property type="component" value="Unassembled WGS sequence"/>
</dbReference>
<reference evidence="1" key="2">
    <citation type="submission" date="2020-11" db="EMBL/GenBank/DDBJ databases">
        <authorList>
            <person name="McCartney M.A."/>
            <person name="Auch B."/>
            <person name="Kono T."/>
            <person name="Mallez S."/>
            <person name="Becker A."/>
            <person name="Gohl D.M."/>
            <person name="Silverstein K.A.T."/>
            <person name="Koren S."/>
            <person name="Bechman K.B."/>
            <person name="Herman A."/>
            <person name="Abrahante J.E."/>
            <person name="Garbe J."/>
        </authorList>
    </citation>
    <scope>NUCLEOTIDE SEQUENCE</scope>
    <source>
        <strain evidence="1">Duluth1</strain>
        <tissue evidence="1">Whole animal</tissue>
    </source>
</reference>
<evidence type="ECO:0000313" key="2">
    <source>
        <dbReference type="Proteomes" id="UP000828390"/>
    </source>
</evidence>
<dbReference type="AlphaFoldDB" id="A0A9D4RIU3"/>
<evidence type="ECO:0000313" key="1">
    <source>
        <dbReference type="EMBL" id="KAH3869864.1"/>
    </source>
</evidence>
<sequence>MAIRRLQSPVYAEECIICSSVCEIVIDLLHETLSAYCNQSADGIERLLATTGKFLPK</sequence>
<comment type="caution">
    <text evidence="1">The sequence shown here is derived from an EMBL/GenBank/DDBJ whole genome shotgun (WGS) entry which is preliminary data.</text>
</comment>
<accession>A0A9D4RIU3</accession>
<gene>
    <name evidence="1" type="ORF">DPMN_033035</name>
</gene>
<proteinExistence type="predicted"/>
<protein>
    <submittedName>
        <fullName evidence="1">Uncharacterized protein</fullName>
    </submittedName>
</protein>
<keyword evidence="2" id="KW-1185">Reference proteome</keyword>
<dbReference type="EMBL" id="JAIWYP010000002">
    <property type="protein sequence ID" value="KAH3869864.1"/>
    <property type="molecule type" value="Genomic_DNA"/>
</dbReference>
<name>A0A9D4RIU3_DREPO</name>
<organism evidence="1 2">
    <name type="scientific">Dreissena polymorpha</name>
    <name type="common">Zebra mussel</name>
    <name type="synonym">Mytilus polymorpha</name>
    <dbReference type="NCBI Taxonomy" id="45954"/>
    <lineage>
        <taxon>Eukaryota</taxon>
        <taxon>Metazoa</taxon>
        <taxon>Spiralia</taxon>
        <taxon>Lophotrochozoa</taxon>
        <taxon>Mollusca</taxon>
        <taxon>Bivalvia</taxon>
        <taxon>Autobranchia</taxon>
        <taxon>Heteroconchia</taxon>
        <taxon>Euheterodonta</taxon>
        <taxon>Imparidentia</taxon>
        <taxon>Neoheterodontei</taxon>
        <taxon>Myida</taxon>
        <taxon>Dreissenoidea</taxon>
        <taxon>Dreissenidae</taxon>
        <taxon>Dreissena</taxon>
    </lineage>
</organism>